<evidence type="ECO:0000313" key="2">
    <source>
        <dbReference type="Proteomes" id="UP000008907"/>
    </source>
</evidence>
<dbReference type="InterPro" id="IPR024524">
    <property type="entry name" value="DUF3800"/>
</dbReference>
<proteinExistence type="predicted"/>
<dbReference type="Pfam" id="PF12686">
    <property type="entry name" value="DUF3800"/>
    <property type="match status" value="1"/>
</dbReference>
<dbReference type="Proteomes" id="UP000008907">
    <property type="component" value="Chromosome"/>
</dbReference>
<dbReference type="AlphaFoldDB" id="A0A7U3ZSS5"/>
<reference evidence="1 2" key="1">
    <citation type="journal article" date="2011" name="J. Bacteriol.">
        <title>Genome Sequence of Mycoplasma putrefaciens Type Strain KS1.</title>
        <authorList>
            <person name="Calcutt M.J."/>
            <person name="Foecking M.F."/>
        </authorList>
    </citation>
    <scope>NUCLEOTIDE SEQUENCE [LARGE SCALE GENOMIC DNA]</scope>
    <source>
        <strain evidence="2">ATCC 15718 / NCTC 10155 / C30 KS-1 / KS-1</strain>
    </source>
</reference>
<evidence type="ECO:0008006" key="3">
    <source>
        <dbReference type="Google" id="ProtNLM"/>
    </source>
</evidence>
<gene>
    <name evidence="1" type="ordered locus">MPUT_0464</name>
</gene>
<sequence>MRRYIHFFIDESGNAKSDFFVVGGFYLQSDDPSEIESAKYKIASNITKTEKSIKKYRFLNEKDLINYYSRNNTSSHNDKEVKWNNMSYQNKNYLIDKLKNNQQHNFVIASNLKKWQADFININAIYNMMVFFSLERILQNLANNHKLQANDQITVKIYIDQRKDIPKVKDKNAKNKMFKLYGLEDYLDTCFYNQTKFKNLNITVNQLNSISSPVIRYCDYFVGCVSSTFSLFNGSKKQWFSNSDYLLDKFVKKIDSRCFSTLKKQQKSMKKVFEIFENYS</sequence>
<accession>A0A7U3ZSS5</accession>
<evidence type="ECO:0000313" key="1">
    <source>
        <dbReference type="EMBL" id="AEM68836.1"/>
    </source>
</evidence>
<dbReference type="KEGG" id="mpf:MPUT_0464"/>
<dbReference type="EMBL" id="CP003021">
    <property type="protein sequence ID" value="AEM68836.1"/>
    <property type="molecule type" value="Genomic_DNA"/>
</dbReference>
<protein>
    <recommendedName>
        <fullName evidence="3">DUF3800 domain-containing protein</fullName>
    </recommendedName>
</protein>
<dbReference type="RefSeq" id="WP_014035191.1">
    <property type="nucleotide sequence ID" value="NC_015946.1"/>
</dbReference>
<name>A0A7U3ZSS5_MYCPK</name>
<organism evidence="1 2">
    <name type="scientific">Mycoplasma putrefaciens (strain ATCC 15718 / NCTC 10155 / C30 KS-1 / KS-1)</name>
    <dbReference type="NCBI Taxonomy" id="743965"/>
    <lineage>
        <taxon>Bacteria</taxon>
        <taxon>Bacillati</taxon>
        <taxon>Mycoplasmatota</taxon>
        <taxon>Mollicutes</taxon>
        <taxon>Mycoplasmataceae</taxon>
        <taxon>Mycoplasma</taxon>
    </lineage>
</organism>